<dbReference type="KEGG" id="aalt:CC77DRAFT_1100762"/>
<dbReference type="EMBL" id="PDXD01000041">
    <property type="protein sequence ID" value="RYN70327.1"/>
    <property type="molecule type" value="Genomic_DNA"/>
</dbReference>
<dbReference type="Proteomes" id="UP000291422">
    <property type="component" value="Unassembled WGS sequence"/>
</dbReference>
<organism evidence="1 3">
    <name type="scientific">Alternaria alternata</name>
    <name type="common">Alternaria rot fungus</name>
    <name type="synonym">Torula alternata</name>
    <dbReference type="NCBI Taxonomy" id="5599"/>
    <lineage>
        <taxon>Eukaryota</taxon>
        <taxon>Fungi</taxon>
        <taxon>Dikarya</taxon>
        <taxon>Ascomycota</taxon>
        <taxon>Pezizomycotina</taxon>
        <taxon>Dothideomycetes</taxon>
        <taxon>Pleosporomycetidae</taxon>
        <taxon>Pleosporales</taxon>
        <taxon>Pleosporineae</taxon>
        <taxon>Pleosporaceae</taxon>
        <taxon>Alternaria</taxon>
        <taxon>Alternaria sect. Alternaria</taxon>
        <taxon>Alternaria alternata complex</taxon>
    </lineage>
</organism>
<dbReference type="GeneID" id="29115683"/>
<name>A0A177D1U1_ALTAL</name>
<dbReference type="VEuPathDB" id="FungiDB:CC77DRAFT_1100762"/>
<dbReference type="CDD" id="cd22893">
    <property type="entry name" value="PlcA-like"/>
    <property type="match status" value="1"/>
</dbReference>
<dbReference type="Proteomes" id="UP000077248">
    <property type="component" value="Unassembled WGS sequence"/>
</dbReference>
<protein>
    <submittedName>
        <fullName evidence="1">Uncharacterized protein</fullName>
    </submittedName>
</protein>
<evidence type="ECO:0000313" key="2">
    <source>
        <dbReference type="EMBL" id="RYN70327.1"/>
    </source>
</evidence>
<dbReference type="AlphaFoldDB" id="A0A177D1U1"/>
<accession>A0A177D1U1</accession>
<keyword evidence="3" id="KW-1185">Reference proteome</keyword>
<dbReference type="OMA" id="DASKECY"/>
<proteinExistence type="predicted"/>
<dbReference type="EMBL" id="KV441511">
    <property type="protein sequence ID" value="OAG13431.1"/>
    <property type="molecule type" value="Genomic_DNA"/>
</dbReference>
<evidence type="ECO:0000313" key="3">
    <source>
        <dbReference type="Proteomes" id="UP000077248"/>
    </source>
</evidence>
<reference evidence="2" key="3">
    <citation type="journal article" date="2019" name="J. ISSAAS">
        <title>Genomics, evolutionary history and diagnostics of the Alternaria alternata species group including apple and Asian pear pathotypes.</title>
        <authorList>
            <person name="Armitage A.D."/>
            <person name="Cockerton H.M."/>
            <person name="Sreenivasaprasad S."/>
            <person name="Woodhall J."/>
            <person name="Lane C."/>
            <person name="Harrison R.J."/>
            <person name="Clarkson J.P."/>
        </authorList>
    </citation>
    <scope>NUCLEOTIDE SEQUENCE</scope>
    <source>
        <strain evidence="2">FERA 1177</strain>
    </source>
</reference>
<dbReference type="InterPro" id="IPR049756">
    <property type="entry name" value="PlcA-like_dom"/>
</dbReference>
<dbReference type="RefSeq" id="XP_018378852.1">
    <property type="nucleotide sequence ID" value="XM_018530089.1"/>
</dbReference>
<evidence type="ECO:0000313" key="4">
    <source>
        <dbReference type="Proteomes" id="UP000291422"/>
    </source>
</evidence>
<reference evidence="4" key="2">
    <citation type="journal article" date="2019" name="bioRxiv">
        <title>Genomics, evolutionary history and diagnostics of the Alternaria alternata species group including apple and Asian pear pathotypes.</title>
        <authorList>
            <person name="Armitage A.D."/>
            <person name="Cockerton H.M."/>
            <person name="Sreenivasaprasad S."/>
            <person name="Woodhall J.W."/>
            <person name="Lane C.R."/>
            <person name="Harrison R.J."/>
            <person name="Clarkson J.P."/>
        </authorList>
    </citation>
    <scope>NUCLEOTIDE SEQUENCE [LARGE SCALE GENOMIC DNA]</scope>
    <source>
        <strain evidence="4">FERA 1177</strain>
    </source>
</reference>
<sequence length="983" mass="109082">MAATPTAAESSSEALQQKLQELGYLNPPKIAGEDCEYTVNSHVPNKKPFRGYWLEAAEHEETARFVELFSIHEDKLPNEEALVTVNTKEGDVDLNFSNIIAIAGDFYTNKEGYEAYFPISNAHGFGTLIHPESSKEPLARFESAVQSMLRDTDGYLKGVRELITSEHDALNAATKAGDNTATAYHEHMSYSHDHGHCHIPTDDEYTKMTQTGFTKASSVYAWIAYTNIDHFGDYAVMAYCVGHTSALQIARKARDEPSDEAKMKMLRTAYVHEAFAAHFLTDLFSSGHLRAPRRAFHNPNYVSMGWHAARDHAVWDFQCRYMHDDDSATGLLVRNELGDQWIEYGDKQFMEPQASVNRARCMYCLKESTAEVFRVGYKGDKQIENWEKNKSWFKAMQLMPQPMTAIEPQDWKNSGWSGYDKHNPAPLWMALHDNVTESQCTVRKDLSDHSNYGARKTQSPGDVDYGNTIKAADFVVNGQFPMQISIDGLLSGGFIQIQDLDGSTSEGCCINFWTPAEVKFADKTQSTFTIRNRLIDQDIAPSREVLHWMRSGGRTGIIGFTYAAMADGSGNIEMTQTEYSSEPGPNGFSDGTYATFSPKHSWAVRASMARHATILSSVPANFMLNLTRFVTGNFIAGGEIVAVSQSENQVLVGVLSDNLVQRTLSLPKAPYGFVKPFQGAGASRQSILLARAGPKEDSEWVNLAKIDFDDAGNANLVTADFDLELEAEQDASVLVGDVMGWGHDQAVVVKPTPDDRTTVAIYGQQSGSPDIVCVGLHQCDPTVSSELVGPLLTALVPSLPSSPKPVGQDLLQIARRKNGKQQFIAFHTHVASGDQNDPLCNCAVSEVEDALASRSPQHFFSIKWMPVRVLEQARAVLEVFSWYGVLGVRVFACSHTEDGSVGEWTLHGQFPHLGQTSIGAGLGCYGDWGHGFVTWAEENEWTDANTFRPVEKDDLKSGWWGMVWEDCDRQSVRGWDVERRPLR</sequence>
<gene>
    <name evidence="2" type="ORF">AA0117_g10538</name>
    <name evidence="1" type="ORF">CC77DRAFT_1100762</name>
</gene>
<evidence type="ECO:0000313" key="1">
    <source>
        <dbReference type="EMBL" id="OAG13431.1"/>
    </source>
</evidence>
<reference evidence="1 3" key="1">
    <citation type="submission" date="2016-05" db="EMBL/GenBank/DDBJ databases">
        <title>Comparative analysis of secretome profiles of manganese(II)-oxidizing ascomycete fungi.</title>
        <authorList>
            <consortium name="DOE Joint Genome Institute"/>
            <person name="Zeiner C.A."/>
            <person name="Purvine S.O."/>
            <person name="Zink E.M."/>
            <person name="Wu S."/>
            <person name="Pasa-Tolic L."/>
            <person name="Chaput D.L."/>
            <person name="Haridas S."/>
            <person name="Grigoriev I.V."/>
            <person name="Santelli C.M."/>
            <person name="Hansel C.M."/>
        </authorList>
    </citation>
    <scope>NUCLEOTIDE SEQUENCE [LARGE SCALE GENOMIC DNA]</scope>
    <source>
        <strain evidence="1 3">SRC1lrK2f</strain>
    </source>
</reference>